<dbReference type="AlphaFoldDB" id="A0A9D5Q8H3"/>
<evidence type="ECO:0000313" key="11">
    <source>
        <dbReference type="EMBL" id="MBD3327478.1"/>
    </source>
</evidence>
<dbReference type="InterPro" id="IPR025857">
    <property type="entry name" value="MacB_PCD"/>
</dbReference>
<dbReference type="Pfam" id="PF12704">
    <property type="entry name" value="MacB_PCD"/>
    <property type="match status" value="1"/>
</dbReference>
<dbReference type="InterPro" id="IPR003838">
    <property type="entry name" value="ABC3_permease_C"/>
</dbReference>
<dbReference type="NCBIfam" id="TIGR02212">
    <property type="entry name" value="lolCE"/>
    <property type="match status" value="1"/>
</dbReference>
<reference evidence="11" key="1">
    <citation type="submission" date="2019-11" db="EMBL/GenBank/DDBJ databases">
        <title>Microbial mats filling the niche in hypersaline microbial mats.</title>
        <authorList>
            <person name="Wong H.L."/>
            <person name="Macleod F.I."/>
            <person name="White R.A. III"/>
            <person name="Burns B.P."/>
        </authorList>
    </citation>
    <scope>NUCLEOTIDE SEQUENCE</scope>
    <source>
        <strain evidence="11">Rbin_158</strain>
    </source>
</reference>
<evidence type="ECO:0000259" key="9">
    <source>
        <dbReference type="Pfam" id="PF02687"/>
    </source>
</evidence>
<evidence type="ECO:0000313" key="12">
    <source>
        <dbReference type="Proteomes" id="UP000649604"/>
    </source>
</evidence>
<feature type="transmembrane region" description="Helical" evidence="8">
    <location>
        <begin position="287"/>
        <end position="313"/>
    </location>
</feature>
<evidence type="ECO:0000256" key="7">
    <source>
        <dbReference type="ARBA" id="ARBA00023136"/>
    </source>
</evidence>
<keyword evidence="3" id="KW-0813">Transport</keyword>
<dbReference type="GO" id="GO:0042953">
    <property type="term" value="P:lipoprotein transport"/>
    <property type="evidence" value="ECO:0007669"/>
    <property type="project" value="InterPro"/>
</dbReference>
<evidence type="ECO:0000256" key="8">
    <source>
        <dbReference type="SAM" id="Phobius"/>
    </source>
</evidence>
<comment type="similarity">
    <text evidence="2">Belongs to the ABC-4 integral membrane protein family. LolC/E subfamily.</text>
</comment>
<dbReference type="Pfam" id="PF02687">
    <property type="entry name" value="FtsX"/>
    <property type="match status" value="1"/>
</dbReference>
<sequence length="423" mass="46135">MIGMPYELLISLRYLNAKRKQAFISLISIISIGGVAVGVAALIIVLAVMTGFKNDVRDKILGTMAHIIIQQPGSRPIEAAQYQQQIVRQTQDLDQIRSLAPYVSGQLLLSSEENVAGIKLLGIDPQQTTALAHLEKNLLEGHVSSLQGQYENFDVPGGPQRDGILIGRELARILGVFTGDDVTLVDPMGHLLPTGPAPKLKKLRVVGIFGSGFYEYDAGLAYISLTVAQKFFSMGTAISGVEIRLDDVDHTPQIVRALKQRLGGQYQILDWGDMNQSLFSAINLEKLAMFLILALIVLVAAFNIISTLVMMVMEKQADIAILKSMGATSDSIMYIFMLEGSIIGVIGTILGTLLGVVICWVADAKKLIHLEGGMYHLEYLPFTITILDLAFVIISALVICFVSTIYPARRASKLDPVAAFRYE</sequence>
<evidence type="ECO:0000256" key="4">
    <source>
        <dbReference type="ARBA" id="ARBA00022475"/>
    </source>
</evidence>
<feature type="transmembrane region" description="Helical" evidence="8">
    <location>
        <begin position="21"/>
        <end position="49"/>
    </location>
</feature>
<dbReference type="InterPro" id="IPR051447">
    <property type="entry name" value="Lipoprotein-release_system"/>
</dbReference>
<keyword evidence="7 8" id="KW-0472">Membrane</keyword>
<evidence type="ECO:0000256" key="5">
    <source>
        <dbReference type="ARBA" id="ARBA00022692"/>
    </source>
</evidence>
<organism evidence="11 12">
    <name type="scientific">candidate division KSB3 bacterium</name>
    <dbReference type="NCBI Taxonomy" id="2044937"/>
    <lineage>
        <taxon>Bacteria</taxon>
        <taxon>candidate division KSB3</taxon>
    </lineage>
</organism>
<feature type="transmembrane region" description="Helical" evidence="8">
    <location>
        <begin position="334"/>
        <end position="362"/>
    </location>
</feature>
<dbReference type="InterPro" id="IPR011925">
    <property type="entry name" value="LolCE_TM"/>
</dbReference>
<name>A0A9D5Q8H3_9BACT</name>
<accession>A0A9D5Q8H3</accession>
<evidence type="ECO:0000256" key="3">
    <source>
        <dbReference type="ARBA" id="ARBA00022448"/>
    </source>
</evidence>
<dbReference type="GO" id="GO:0098797">
    <property type="term" value="C:plasma membrane protein complex"/>
    <property type="evidence" value="ECO:0007669"/>
    <property type="project" value="TreeGrafter"/>
</dbReference>
<dbReference type="PANTHER" id="PTHR30489">
    <property type="entry name" value="LIPOPROTEIN-RELEASING SYSTEM TRANSMEMBRANE PROTEIN LOLE"/>
    <property type="match status" value="1"/>
</dbReference>
<proteinExistence type="inferred from homology"/>
<keyword evidence="6 8" id="KW-1133">Transmembrane helix</keyword>
<comment type="caution">
    <text evidence="11">The sequence shown here is derived from an EMBL/GenBank/DDBJ whole genome shotgun (WGS) entry which is preliminary data.</text>
</comment>
<protein>
    <submittedName>
        <fullName evidence="11">Lipoprotein-releasing ABC transporter permease subunit</fullName>
    </submittedName>
</protein>
<evidence type="ECO:0000256" key="6">
    <source>
        <dbReference type="ARBA" id="ARBA00022989"/>
    </source>
</evidence>
<evidence type="ECO:0000256" key="2">
    <source>
        <dbReference type="ARBA" id="ARBA00005236"/>
    </source>
</evidence>
<dbReference type="GO" id="GO:0044874">
    <property type="term" value="P:lipoprotein localization to outer membrane"/>
    <property type="evidence" value="ECO:0007669"/>
    <property type="project" value="TreeGrafter"/>
</dbReference>
<keyword evidence="11" id="KW-0449">Lipoprotein</keyword>
<comment type="subcellular location">
    <subcellularLocation>
        <location evidence="1">Cell membrane</location>
        <topology evidence="1">Multi-pass membrane protein</topology>
    </subcellularLocation>
</comment>
<feature type="domain" description="MacB-like periplasmic core" evidence="10">
    <location>
        <begin position="28"/>
        <end position="260"/>
    </location>
</feature>
<dbReference type="PANTHER" id="PTHR30489:SF0">
    <property type="entry name" value="LIPOPROTEIN-RELEASING SYSTEM TRANSMEMBRANE PROTEIN LOLE"/>
    <property type="match status" value="1"/>
</dbReference>
<feature type="domain" description="ABC3 transporter permease C-terminal" evidence="9">
    <location>
        <begin position="291"/>
        <end position="416"/>
    </location>
</feature>
<gene>
    <name evidence="11" type="ORF">GF339_23035</name>
</gene>
<dbReference type="Proteomes" id="UP000649604">
    <property type="component" value="Unassembled WGS sequence"/>
</dbReference>
<feature type="transmembrane region" description="Helical" evidence="8">
    <location>
        <begin position="382"/>
        <end position="406"/>
    </location>
</feature>
<evidence type="ECO:0000256" key="1">
    <source>
        <dbReference type="ARBA" id="ARBA00004651"/>
    </source>
</evidence>
<dbReference type="EMBL" id="WJJP01000743">
    <property type="protein sequence ID" value="MBD3327478.1"/>
    <property type="molecule type" value="Genomic_DNA"/>
</dbReference>
<evidence type="ECO:0000259" key="10">
    <source>
        <dbReference type="Pfam" id="PF12704"/>
    </source>
</evidence>
<keyword evidence="4" id="KW-1003">Cell membrane</keyword>
<keyword evidence="5 8" id="KW-0812">Transmembrane</keyword>